<keyword evidence="2" id="KW-1185">Reference proteome</keyword>
<dbReference type="Proteomes" id="UP001319882">
    <property type="component" value="Unassembled WGS sequence"/>
</dbReference>
<dbReference type="PROSITE" id="PS51257">
    <property type="entry name" value="PROKAR_LIPOPROTEIN"/>
    <property type="match status" value="1"/>
</dbReference>
<dbReference type="InterPro" id="IPR007446">
    <property type="entry name" value="PilP"/>
</dbReference>
<accession>A0ABS8DRQ3</accession>
<organism evidence="1 2">
    <name type="scientific">Vreelandella malpeensis</name>
    <dbReference type="NCBI Taxonomy" id="1172368"/>
    <lineage>
        <taxon>Bacteria</taxon>
        <taxon>Pseudomonadati</taxon>
        <taxon>Pseudomonadota</taxon>
        <taxon>Gammaproteobacteria</taxon>
        <taxon>Oceanospirillales</taxon>
        <taxon>Halomonadaceae</taxon>
        <taxon>Vreelandella</taxon>
    </lineage>
</organism>
<dbReference type="EMBL" id="WHVL01000002">
    <property type="protein sequence ID" value="MCB8888951.1"/>
    <property type="molecule type" value="Genomic_DNA"/>
</dbReference>
<name>A0ABS8DRQ3_9GAMM</name>
<protein>
    <submittedName>
        <fullName evidence="1">Pilus assembly protein PilP</fullName>
    </submittedName>
</protein>
<evidence type="ECO:0000313" key="1">
    <source>
        <dbReference type="EMBL" id="MCB8888951.1"/>
    </source>
</evidence>
<dbReference type="Pfam" id="PF04351">
    <property type="entry name" value="PilP"/>
    <property type="match status" value="1"/>
</dbReference>
<reference evidence="1 2" key="1">
    <citation type="journal article" date="2021" name="Sci. Rep.">
        <title>Genome analysis of a halophilic bacterium Halomonas malpeensis YU-PRIM-29(T) reveals its exopolysaccharide and pigment producing capabilities.</title>
        <authorList>
            <person name="Athmika"/>
            <person name="Ghate S.D."/>
            <person name="Arun A.B."/>
            <person name="Rao S.S."/>
            <person name="Kumar S.T.A."/>
            <person name="Kandiyil M.K."/>
            <person name="Saptami K."/>
            <person name="Rekha P.D."/>
        </authorList>
    </citation>
    <scope>NUCLEOTIDE SEQUENCE [LARGE SCALE GENOMIC DNA]</scope>
    <source>
        <strain evidence="2">prim 29</strain>
    </source>
</reference>
<dbReference type="Gene3D" id="2.30.30.830">
    <property type="match status" value="1"/>
</dbReference>
<sequence length="173" mass="18393">MPARLTVLGVVALLAGCSDADLDQLDATLADIRRAPTQQAALAIAAIPPPVVLNYQYSDARSPFLAPGRPTPSATIATVASALAPDTQRPLEPLEAFALQSLRLVGTLEMGGQRLAMIATPDGNVTSVREGNHLGANYGEITRITRDEVRLLERVFDEREGWRESPAALSLAP</sequence>
<dbReference type="PIRSF" id="PIRSF016481">
    <property type="entry name" value="Pilus_assembly_PilP"/>
    <property type="match status" value="1"/>
</dbReference>
<comment type="caution">
    <text evidence="1">The sequence shown here is derived from an EMBL/GenBank/DDBJ whole genome shotgun (WGS) entry which is preliminary data.</text>
</comment>
<evidence type="ECO:0000313" key="2">
    <source>
        <dbReference type="Proteomes" id="UP001319882"/>
    </source>
</evidence>
<gene>
    <name evidence="1" type="ORF">GEV37_07465</name>
</gene>
<proteinExistence type="predicted"/>